<dbReference type="EMBL" id="CAJRAF010000002">
    <property type="protein sequence ID" value="CAG5000156.1"/>
    <property type="molecule type" value="Genomic_DNA"/>
</dbReference>
<dbReference type="InterPro" id="IPR045528">
    <property type="entry name" value="DO-GTPase2"/>
</dbReference>
<gene>
    <name evidence="2" type="ORF">DYBT9275_02404</name>
</gene>
<comment type="caution">
    <text evidence="2">The sequence shown here is derived from an EMBL/GenBank/DDBJ whole genome shotgun (WGS) entry which is preliminary data.</text>
</comment>
<dbReference type="Gene3D" id="3.40.50.300">
    <property type="entry name" value="P-loop containing nucleotide triphosphate hydrolases"/>
    <property type="match status" value="1"/>
</dbReference>
<evidence type="ECO:0000313" key="2">
    <source>
        <dbReference type="EMBL" id="CAG5000156.1"/>
    </source>
</evidence>
<dbReference type="RefSeq" id="WP_215239042.1">
    <property type="nucleotide sequence ID" value="NZ_CAJRAF010000002.1"/>
</dbReference>
<evidence type="ECO:0000259" key="1">
    <source>
        <dbReference type="Pfam" id="PF19993"/>
    </source>
</evidence>
<accession>A0A916NLD5</accession>
<feature type="domain" description="Double-GTPase 2" evidence="1">
    <location>
        <begin position="7"/>
        <end position="174"/>
    </location>
</feature>
<dbReference type="Proteomes" id="UP000680038">
    <property type="component" value="Unassembled WGS sequence"/>
</dbReference>
<reference evidence="2" key="1">
    <citation type="submission" date="2021-04" db="EMBL/GenBank/DDBJ databases">
        <authorList>
            <person name="Rodrigo-Torres L."/>
            <person name="Arahal R. D."/>
            <person name="Lucena T."/>
        </authorList>
    </citation>
    <scope>NUCLEOTIDE SEQUENCE</scope>
    <source>
        <strain evidence="2">CECT 9275</strain>
    </source>
</reference>
<dbReference type="InterPro" id="IPR027417">
    <property type="entry name" value="P-loop_NTPase"/>
</dbReference>
<dbReference type="AlphaFoldDB" id="A0A916NLD5"/>
<proteinExistence type="predicted"/>
<dbReference type="SUPFAM" id="SSF52540">
    <property type="entry name" value="P-loop containing nucleoside triphosphate hydrolases"/>
    <property type="match status" value="1"/>
</dbReference>
<sequence>MTTPINISVLGKSGVGKTSALIAMFNHFQSDFFEGFNLRFAFDPTTGKLISEERNRLISSLEKGTLDHTYGIRPTQDIVRYKVQLGRKGENFTPLHIEFIDYPGSWLTGTAAEQSNVKDIISSSKVLIIPIDSALLMETDNDLSANEILAALKDIYSEQAGPRMIVLAPVKSEKYYEPDNSSHQGKAYYSLIKRVQEKYEGIISFLTSKHLNRTTSLVITPIQTLGSCKLLYFSSSEDAPQTPVFVVTQRGVYAPKHAEQPLLSILSFLFKDQYEEQNKGFKGILRRFKGDSKYLKTTSEELSQFGSSYDEMKFSPYSYISHF</sequence>
<keyword evidence="3" id="KW-1185">Reference proteome</keyword>
<name>A0A916NLD5_9BACT</name>
<dbReference type="Pfam" id="PF19993">
    <property type="entry name" value="DO-GTPase2"/>
    <property type="match status" value="1"/>
</dbReference>
<evidence type="ECO:0000313" key="3">
    <source>
        <dbReference type="Proteomes" id="UP000680038"/>
    </source>
</evidence>
<protein>
    <recommendedName>
        <fullName evidence="1">Double-GTPase 2 domain-containing protein</fullName>
    </recommendedName>
</protein>
<organism evidence="2 3">
    <name type="scientific">Dyadobacter helix</name>
    <dbReference type="NCBI Taxonomy" id="2822344"/>
    <lineage>
        <taxon>Bacteria</taxon>
        <taxon>Pseudomonadati</taxon>
        <taxon>Bacteroidota</taxon>
        <taxon>Cytophagia</taxon>
        <taxon>Cytophagales</taxon>
        <taxon>Spirosomataceae</taxon>
        <taxon>Dyadobacter</taxon>
    </lineage>
</organism>